<gene>
    <name evidence="1" type="ORF">AVEN_247004_1</name>
</gene>
<evidence type="ECO:0000313" key="2">
    <source>
        <dbReference type="Proteomes" id="UP000499080"/>
    </source>
</evidence>
<dbReference type="EMBL" id="BGPR01003959">
    <property type="protein sequence ID" value="GBM94326.1"/>
    <property type="molecule type" value="Genomic_DNA"/>
</dbReference>
<protein>
    <submittedName>
        <fullName evidence="1">Uncharacterized protein</fullName>
    </submittedName>
</protein>
<accession>A0A4Y2JYH9</accession>
<dbReference type="Proteomes" id="UP000499080">
    <property type="component" value="Unassembled WGS sequence"/>
</dbReference>
<keyword evidence="2" id="KW-1185">Reference proteome</keyword>
<reference evidence="1 2" key="1">
    <citation type="journal article" date="2019" name="Sci. Rep.">
        <title>Orb-weaving spider Araneus ventricosus genome elucidates the spidroin gene catalogue.</title>
        <authorList>
            <person name="Kono N."/>
            <person name="Nakamura H."/>
            <person name="Ohtoshi R."/>
            <person name="Moran D.A.P."/>
            <person name="Shinohara A."/>
            <person name="Yoshida Y."/>
            <person name="Fujiwara M."/>
            <person name="Mori M."/>
            <person name="Tomita M."/>
            <person name="Arakawa K."/>
        </authorList>
    </citation>
    <scope>NUCLEOTIDE SEQUENCE [LARGE SCALE GENOMIC DNA]</scope>
</reference>
<evidence type="ECO:0000313" key="1">
    <source>
        <dbReference type="EMBL" id="GBM94326.1"/>
    </source>
</evidence>
<sequence>MKTASETSQQTTQEAIMEGMPTEILIPLSRLNFFLHLEYVGARQREWKKGTTGSYTFRSIPKVSNLELDNGRGISFQSRAWNSNVNLLIIVYRPFLTNFHKFGLMDNRGSICRISRPLY</sequence>
<proteinExistence type="predicted"/>
<dbReference type="AlphaFoldDB" id="A0A4Y2JYH9"/>
<name>A0A4Y2JYH9_ARAVE</name>
<comment type="caution">
    <text evidence="1">The sequence shown here is derived from an EMBL/GenBank/DDBJ whole genome shotgun (WGS) entry which is preliminary data.</text>
</comment>
<organism evidence="1 2">
    <name type="scientific">Araneus ventricosus</name>
    <name type="common">Orbweaver spider</name>
    <name type="synonym">Epeira ventricosa</name>
    <dbReference type="NCBI Taxonomy" id="182803"/>
    <lineage>
        <taxon>Eukaryota</taxon>
        <taxon>Metazoa</taxon>
        <taxon>Ecdysozoa</taxon>
        <taxon>Arthropoda</taxon>
        <taxon>Chelicerata</taxon>
        <taxon>Arachnida</taxon>
        <taxon>Araneae</taxon>
        <taxon>Araneomorphae</taxon>
        <taxon>Entelegynae</taxon>
        <taxon>Araneoidea</taxon>
        <taxon>Araneidae</taxon>
        <taxon>Araneus</taxon>
    </lineage>
</organism>